<keyword evidence="4 6" id="KW-0472">Membrane</keyword>
<keyword evidence="2 6" id="KW-0812">Transmembrane</keyword>
<gene>
    <name evidence="7" type="ORF">PDIGIT_LOCUS3001</name>
</gene>
<evidence type="ECO:0000256" key="5">
    <source>
        <dbReference type="SAM" id="MobiDB-lite"/>
    </source>
</evidence>
<sequence>MVNTNTAWRRDTSDFDFHHYCFYNPALSQKTISSGLQITRSGSVSMTTAHEWSSSNWILFFQEGRYFIRNYDDDLGALQLGIESKVAKEPKLLSRNGGLGQQWILTRADGGDENSWTLTNGLLGNNTYLGLDGVNLLMTSDKSRGTVWDIEMNESAGIPQAGSPKVQSIQNLEPFPVTSSSSTSTAATVSNTSSVSTPGSSAAGLPGAATSPAAPPPQSISPSLSTGAIAGIIIAALATGAILAALCLFLLSRRKKAKAVAAYASSATMQVQYPKQIYASHAPQLDNVNPVYEAPVVRPAQKPYELTTEYTAELESPIVKDAPRPK</sequence>
<evidence type="ECO:0000256" key="3">
    <source>
        <dbReference type="ARBA" id="ARBA00022989"/>
    </source>
</evidence>
<keyword evidence="8" id="KW-1185">Reference proteome</keyword>
<evidence type="ECO:0000256" key="2">
    <source>
        <dbReference type="ARBA" id="ARBA00022692"/>
    </source>
</evidence>
<dbReference type="AlphaFoldDB" id="A0A9W4U639"/>
<comment type="caution">
    <text evidence="7">The sequence shown here is derived from an EMBL/GenBank/DDBJ whole genome shotgun (WGS) entry which is preliminary data.</text>
</comment>
<feature type="transmembrane region" description="Helical" evidence="6">
    <location>
        <begin position="228"/>
        <end position="251"/>
    </location>
</feature>
<keyword evidence="3 6" id="KW-1133">Transmembrane helix</keyword>
<name>A0A9W4U639_9PLEO</name>
<dbReference type="PANTHER" id="PTHR15549">
    <property type="entry name" value="PAIRED IMMUNOGLOBULIN-LIKE TYPE 2 RECEPTOR"/>
    <property type="match status" value="1"/>
</dbReference>
<dbReference type="OrthoDB" id="5344815at2759"/>
<accession>A0A9W4U639</accession>
<dbReference type="PANTHER" id="PTHR15549:SF33">
    <property type="entry name" value="MEMBRANE PROTEIN WSC4, PUTATIVE (AFU_ORTHOLOGUE AFUA_5G09020)-RELATED"/>
    <property type="match status" value="1"/>
</dbReference>
<evidence type="ECO:0000313" key="7">
    <source>
        <dbReference type="EMBL" id="CAI6305373.1"/>
    </source>
</evidence>
<dbReference type="EMBL" id="CAOQHR010000002">
    <property type="protein sequence ID" value="CAI6305373.1"/>
    <property type="molecule type" value="Genomic_DNA"/>
</dbReference>
<proteinExistence type="predicted"/>
<evidence type="ECO:0000256" key="1">
    <source>
        <dbReference type="ARBA" id="ARBA00004167"/>
    </source>
</evidence>
<reference evidence="7" key="1">
    <citation type="submission" date="2023-01" db="EMBL/GenBank/DDBJ databases">
        <authorList>
            <person name="Van Ghelder C."/>
            <person name="Rancurel C."/>
        </authorList>
    </citation>
    <scope>NUCLEOTIDE SEQUENCE</scope>
    <source>
        <strain evidence="7">CNCM I-4278</strain>
    </source>
</reference>
<evidence type="ECO:0000313" key="8">
    <source>
        <dbReference type="Proteomes" id="UP001152607"/>
    </source>
</evidence>
<dbReference type="GO" id="GO:0016020">
    <property type="term" value="C:membrane"/>
    <property type="evidence" value="ECO:0007669"/>
    <property type="project" value="UniProtKB-SubCell"/>
</dbReference>
<protein>
    <submittedName>
        <fullName evidence="7">Uncharacterized protein</fullName>
    </submittedName>
</protein>
<organism evidence="7 8">
    <name type="scientific">Periconia digitata</name>
    <dbReference type="NCBI Taxonomy" id="1303443"/>
    <lineage>
        <taxon>Eukaryota</taxon>
        <taxon>Fungi</taxon>
        <taxon>Dikarya</taxon>
        <taxon>Ascomycota</taxon>
        <taxon>Pezizomycotina</taxon>
        <taxon>Dothideomycetes</taxon>
        <taxon>Pleosporomycetidae</taxon>
        <taxon>Pleosporales</taxon>
        <taxon>Massarineae</taxon>
        <taxon>Periconiaceae</taxon>
        <taxon>Periconia</taxon>
    </lineage>
</organism>
<feature type="region of interest" description="Disordered" evidence="5">
    <location>
        <begin position="176"/>
        <end position="220"/>
    </location>
</feature>
<evidence type="ECO:0000256" key="6">
    <source>
        <dbReference type="SAM" id="Phobius"/>
    </source>
</evidence>
<comment type="subcellular location">
    <subcellularLocation>
        <location evidence="1">Membrane</location>
        <topology evidence="1">Single-pass membrane protein</topology>
    </subcellularLocation>
</comment>
<evidence type="ECO:0000256" key="4">
    <source>
        <dbReference type="ARBA" id="ARBA00023136"/>
    </source>
</evidence>
<dbReference type="Proteomes" id="UP001152607">
    <property type="component" value="Unassembled WGS sequence"/>
</dbReference>
<dbReference type="GO" id="GO:0071944">
    <property type="term" value="C:cell periphery"/>
    <property type="evidence" value="ECO:0007669"/>
    <property type="project" value="UniProtKB-ARBA"/>
</dbReference>
<feature type="compositionally biased region" description="Low complexity" evidence="5">
    <location>
        <begin position="177"/>
        <end position="212"/>
    </location>
</feature>
<dbReference type="InterPro" id="IPR051694">
    <property type="entry name" value="Immunoregulatory_rcpt-like"/>
</dbReference>